<comment type="similarity">
    <text evidence="12">Belongs to the monovalent cation:proton antiporter 1 (CPA1) transporter (TC 2.A.36) family.</text>
</comment>
<evidence type="ECO:0000313" key="16">
    <source>
        <dbReference type="EMBL" id="PSC74995.1"/>
    </source>
</evidence>
<evidence type="ECO:0000256" key="14">
    <source>
        <dbReference type="SAM" id="Phobius"/>
    </source>
</evidence>
<dbReference type="GO" id="GO:0015386">
    <property type="term" value="F:potassium:proton antiporter activity"/>
    <property type="evidence" value="ECO:0007669"/>
    <property type="project" value="TreeGrafter"/>
</dbReference>
<evidence type="ECO:0000256" key="6">
    <source>
        <dbReference type="ARBA" id="ARBA00023065"/>
    </source>
</evidence>
<evidence type="ECO:0000256" key="1">
    <source>
        <dbReference type="ARBA" id="ARBA00004141"/>
    </source>
</evidence>
<dbReference type="GO" id="GO:0051453">
    <property type="term" value="P:regulation of intracellular pH"/>
    <property type="evidence" value="ECO:0007669"/>
    <property type="project" value="TreeGrafter"/>
</dbReference>
<name>A0A2P6VLQ8_9CHLO</name>
<evidence type="ECO:0000259" key="15">
    <source>
        <dbReference type="PROSITE" id="PS50102"/>
    </source>
</evidence>
<feature type="transmembrane region" description="Helical" evidence="14">
    <location>
        <begin position="99"/>
        <end position="127"/>
    </location>
</feature>
<dbReference type="Gene3D" id="6.10.140.1330">
    <property type="match status" value="1"/>
</dbReference>
<evidence type="ECO:0000313" key="17">
    <source>
        <dbReference type="Proteomes" id="UP000239649"/>
    </source>
</evidence>
<feature type="transmembrane region" description="Helical" evidence="14">
    <location>
        <begin position="259"/>
        <end position="281"/>
    </location>
</feature>
<accession>A0A2P6VLQ8</accession>
<dbReference type="PRINTS" id="PR01084">
    <property type="entry name" value="NAHEXCHNGR"/>
</dbReference>
<evidence type="ECO:0000256" key="10">
    <source>
        <dbReference type="ARBA" id="ARBA00047912"/>
    </source>
</evidence>
<dbReference type="InterPro" id="IPR018422">
    <property type="entry name" value="Cation/H_exchanger_CPA1"/>
</dbReference>
<comment type="catalytic activity">
    <reaction evidence="10">
        <text>K(+)(in) + H(+)(out) = K(+)(out) + H(+)(in)</text>
        <dbReference type="Rhea" id="RHEA:29467"/>
        <dbReference type="ChEBI" id="CHEBI:15378"/>
        <dbReference type="ChEBI" id="CHEBI:29103"/>
    </reaction>
</comment>
<feature type="transmembrane region" description="Helical" evidence="14">
    <location>
        <begin position="302"/>
        <end position="320"/>
    </location>
</feature>
<comment type="subcellular location">
    <subcellularLocation>
        <location evidence="1">Membrane</location>
        <topology evidence="1">Multi-pass membrane protein</topology>
    </subcellularLocation>
</comment>
<feature type="domain" description="RRM" evidence="15">
    <location>
        <begin position="718"/>
        <end position="796"/>
    </location>
</feature>
<organism evidence="16 17">
    <name type="scientific">Micractinium conductrix</name>
    <dbReference type="NCBI Taxonomy" id="554055"/>
    <lineage>
        <taxon>Eukaryota</taxon>
        <taxon>Viridiplantae</taxon>
        <taxon>Chlorophyta</taxon>
        <taxon>core chlorophytes</taxon>
        <taxon>Trebouxiophyceae</taxon>
        <taxon>Chlorellales</taxon>
        <taxon>Chlorellaceae</taxon>
        <taxon>Chlorella clade</taxon>
        <taxon>Micractinium</taxon>
    </lineage>
</organism>
<dbReference type="PROSITE" id="PS50102">
    <property type="entry name" value="RRM"/>
    <property type="match status" value="2"/>
</dbReference>
<dbReference type="SUPFAM" id="SSF54928">
    <property type="entry name" value="RNA-binding domain, RBD"/>
    <property type="match status" value="1"/>
</dbReference>
<evidence type="ECO:0000256" key="5">
    <source>
        <dbReference type="ARBA" id="ARBA00023053"/>
    </source>
</evidence>
<keyword evidence="7 14" id="KW-0472">Membrane</keyword>
<comment type="catalytic activity">
    <reaction evidence="9">
        <text>Na(+)(in) + H(+)(out) = Na(+)(out) + H(+)(in)</text>
        <dbReference type="Rhea" id="RHEA:29419"/>
        <dbReference type="ChEBI" id="CHEBI:15378"/>
        <dbReference type="ChEBI" id="CHEBI:29101"/>
    </reaction>
</comment>
<dbReference type="PANTHER" id="PTHR10110:SF187">
    <property type="entry name" value="SODIUM_HYDROGEN EXCHANGER"/>
    <property type="match status" value="1"/>
</dbReference>
<dbReference type="Gene3D" id="3.30.70.330">
    <property type="match status" value="2"/>
</dbReference>
<evidence type="ECO:0000256" key="3">
    <source>
        <dbReference type="ARBA" id="ARBA00022692"/>
    </source>
</evidence>
<gene>
    <name evidence="16" type="ORF">C2E20_2065</name>
</gene>
<keyword evidence="11" id="KW-0694">RNA-binding</keyword>
<proteinExistence type="inferred from homology"/>
<keyword evidence="6 12" id="KW-0406">Ion transport</keyword>
<evidence type="ECO:0000256" key="7">
    <source>
        <dbReference type="ARBA" id="ARBA00023136"/>
    </source>
</evidence>
<feature type="transmembrane region" description="Helical" evidence="14">
    <location>
        <begin position="208"/>
        <end position="232"/>
    </location>
</feature>
<dbReference type="GO" id="GO:0003723">
    <property type="term" value="F:RNA binding"/>
    <property type="evidence" value="ECO:0007669"/>
    <property type="project" value="UniProtKB-UniRule"/>
</dbReference>
<dbReference type="InterPro" id="IPR004709">
    <property type="entry name" value="NaH_exchanger"/>
</dbReference>
<sequence>MTEPATSYVSEELMIVWLLLILTLLTAFFIQQQRFRWLPPSSSAMLLGIVAGVVSRLAGMAAPLRFSPGAFFYALLPPIVFQAGFAMKKRQFFANSGAILMFAVLGTFISALVFGFATYLLVLLGIVRRSHLGGSPFVECLAYGSAISSIDPVATLAVLAEVDVPPLLYNLVFGESVLNDAVAIVLFRSMSDFASQPFGIGTLPAVLLRFWVLLVGSLLIGVGVALACAFVLKRLSGSDTTGIQNAASYEIAVVIMGSYLAYLVAEVAGMSGIVALFFSGICHSHYTYYSASPGSQVSLRHLTEFGAFVCEMFVFAYLGLQVATMQHAFDFGLFFSGIPLAVASRACNVGLCSRLINSWRRHPLPPNLQRMLLAVGLRGAVAYGLVINLPRSDRPGETGIPAIETAALLIVVVTTLGLGSATGPLLRYWDLEGKDDAALYGLTWTAGLSEGMAQGQPCAPIEVEQESAFHEWFKALDEEYLKPLFGGRAEGRRRNPPSMASCIVVSGIDPMAAVLSPSPADGSPASALVYFAEPKAAANAVDLFDSHPFAGCFLEVKVADKTAAARALVALAEVQGGGGASAAPAQAPAPAAAPPPLTTATPAALAAPAAAPAPASGPAVAFGSGPAVPMPAPFSASAGSSSNPSRATSASAVPEPPAFCGDAFRAEEWSVPDNWQPSAGAPSAPATAAAPAAVVPPGVRTAAPGQTQGPEWEWNNKCRVYVTGLRLGLTADNLRGYFARFGTVVDASVVPKQQIGFVTFAKGEAGEAAMATANGCSVPGISPSGSEPLHLEFRDISKIRKHLNKARADVSEEPTTRVFIGYFPRTTTRQAVQQELSRYGETLEVALSAGTDGGELYCFVQFRNVRDAARAKTAIHGHTMPAFAGPRVLIAAFKEPRRSLY</sequence>
<evidence type="ECO:0000256" key="2">
    <source>
        <dbReference type="ARBA" id="ARBA00022448"/>
    </source>
</evidence>
<dbReference type="EMBL" id="LHPF02000003">
    <property type="protein sequence ID" value="PSC74995.1"/>
    <property type="molecule type" value="Genomic_DNA"/>
</dbReference>
<feature type="domain" description="RRM" evidence="15">
    <location>
        <begin position="816"/>
        <end position="895"/>
    </location>
</feature>
<evidence type="ECO:0000256" key="13">
    <source>
        <dbReference type="SAM" id="MobiDB-lite"/>
    </source>
</evidence>
<keyword evidence="4 14" id="KW-1133">Transmembrane helix</keyword>
<dbReference type="Proteomes" id="UP000239649">
    <property type="component" value="Unassembled WGS sequence"/>
</dbReference>
<protein>
    <recommendedName>
        <fullName evidence="12">Sodium/hydrogen exchanger</fullName>
    </recommendedName>
</protein>
<dbReference type="GO" id="GO:0098719">
    <property type="term" value="P:sodium ion import across plasma membrane"/>
    <property type="evidence" value="ECO:0007669"/>
    <property type="project" value="TreeGrafter"/>
</dbReference>
<dbReference type="InterPro" id="IPR000504">
    <property type="entry name" value="RRM_dom"/>
</dbReference>
<evidence type="ECO:0000256" key="12">
    <source>
        <dbReference type="RuleBase" id="RU003722"/>
    </source>
</evidence>
<dbReference type="AlphaFoldDB" id="A0A2P6VLQ8"/>
<dbReference type="OrthoDB" id="196264at2759"/>
<feature type="transmembrane region" description="Helical" evidence="14">
    <location>
        <begin position="43"/>
        <end position="64"/>
    </location>
</feature>
<feature type="region of interest" description="Disordered" evidence="13">
    <location>
        <begin position="635"/>
        <end position="654"/>
    </location>
</feature>
<dbReference type="SMART" id="SM00360">
    <property type="entry name" value="RRM"/>
    <property type="match status" value="2"/>
</dbReference>
<dbReference type="InterPro" id="IPR006153">
    <property type="entry name" value="Cation/H_exchanger_TM"/>
</dbReference>
<keyword evidence="5" id="KW-0915">Sodium</keyword>
<feature type="transmembrane region" description="Helical" evidence="14">
    <location>
        <begin position="70"/>
        <end position="87"/>
    </location>
</feature>
<evidence type="ECO:0000256" key="8">
    <source>
        <dbReference type="ARBA" id="ARBA00023201"/>
    </source>
</evidence>
<dbReference type="PANTHER" id="PTHR10110">
    <property type="entry name" value="SODIUM/HYDROGEN EXCHANGER"/>
    <property type="match status" value="1"/>
</dbReference>
<dbReference type="GO" id="GO:0005886">
    <property type="term" value="C:plasma membrane"/>
    <property type="evidence" value="ECO:0007669"/>
    <property type="project" value="TreeGrafter"/>
</dbReference>
<feature type="compositionally biased region" description="Low complexity" evidence="13">
    <location>
        <begin position="635"/>
        <end position="652"/>
    </location>
</feature>
<dbReference type="Pfam" id="PF00999">
    <property type="entry name" value="Na_H_Exchanger"/>
    <property type="match status" value="1"/>
</dbReference>
<evidence type="ECO:0000256" key="9">
    <source>
        <dbReference type="ARBA" id="ARBA00047524"/>
    </source>
</evidence>
<keyword evidence="8 12" id="KW-0739">Sodium transport</keyword>
<reference evidence="16 17" key="1">
    <citation type="journal article" date="2018" name="Plant J.">
        <title>Genome sequences of Chlorella sorokiniana UTEX 1602 and Micractinium conductrix SAG 241.80: implications to maltose excretion by a green alga.</title>
        <authorList>
            <person name="Arriola M.B."/>
            <person name="Velmurugan N."/>
            <person name="Zhang Y."/>
            <person name="Plunkett M.H."/>
            <person name="Hondzo H."/>
            <person name="Barney B.M."/>
        </authorList>
    </citation>
    <scope>NUCLEOTIDE SEQUENCE [LARGE SCALE GENOMIC DNA]</scope>
    <source>
        <strain evidence="16 17">SAG 241.80</strain>
    </source>
</reference>
<dbReference type="NCBIfam" id="TIGR00840">
    <property type="entry name" value="b_cpa1"/>
    <property type="match status" value="1"/>
</dbReference>
<keyword evidence="3 12" id="KW-0812">Transmembrane</keyword>
<dbReference type="Pfam" id="PF00076">
    <property type="entry name" value="RRM_1"/>
    <property type="match status" value="2"/>
</dbReference>
<feature type="transmembrane region" description="Helical" evidence="14">
    <location>
        <begin position="14"/>
        <end position="31"/>
    </location>
</feature>
<keyword evidence="12" id="KW-0050">Antiport</keyword>
<evidence type="ECO:0000256" key="4">
    <source>
        <dbReference type="ARBA" id="ARBA00022989"/>
    </source>
</evidence>
<dbReference type="GO" id="GO:0015385">
    <property type="term" value="F:sodium:proton antiporter activity"/>
    <property type="evidence" value="ECO:0007669"/>
    <property type="project" value="InterPro"/>
</dbReference>
<comment type="caution">
    <text evidence="16">The sequence shown here is derived from an EMBL/GenBank/DDBJ whole genome shotgun (WGS) entry which is preliminary data.</text>
</comment>
<keyword evidence="2 12" id="KW-0813">Transport</keyword>
<dbReference type="InterPro" id="IPR035979">
    <property type="entry name" value="RBD_domain_sf"/>
</dbReference>
<dbReference type="InterPro" id="IPR012677">
    <property type="entry name" value="Nucleotide-bd_a/b_plait_sf"/>
</dbReference>
<keyword evidence="17" id="KW-1185">Reference proteome</keyword>
<evidence type="ECO:0000256" key="11">
    <source>
        <dbReference type="PROSITE-ProRule" id="PRU00176"/>
    </source>
</evidence>